<gene>
    <name evidence="7" type="ORF">DXH78_03405</name>
</gene>
<dbReference type="EMBL" id="QRGO01000001">
    <property type="protein sequence ID" value="RDV03713.1"/>
    <property type="molecule type" value="Genomic_DNA"/>
</dbReference>
<dbReference type="InterPro" id="IPR036390">
    <property type="entry name" value="WH_DNA-bd_sf"/>
</dbReference>
<dbReference type="Proteomes" id="UP000263993">
    <property type="component" value="Unassembled WGS sequence"/>
</dbReference>
<dbReference type="InterPro" id="IPR050176">
    <property type="entry name" value="LTTR"/>
</dbReference>
<keyword evidence="5" id="KW-0804">Transcription</keyword>
<evidence type="ECO:0000313" key="8">
    <source>
        <dbReference type="Proteomes" id="UP000263993"/>
    </source>
</evidence>
<dbReference type="FunFam" id="1.10.10.10:FF:000001">
    <property type="entry name" value="LysR family transcriptional regulator"/>
    <property type="match status" value="1"/>
</dbReference>
<dbReference type="OrthoDB" id="9789529at2"/>
<organism evidence="7 8">
    <name type="scientific">Undibacter mobilis</name>
    <dbReference type="NCBI Taxonomy" id="2292256"/>
    <lineage>
        <taxon>Bacteria</taxon>
        <taxon>Pseudomonadati</taxon>
        <taxon>Pseudomonadota</taxon>
        <taxon>Alphaproteobacteria</taxon>
        <taxon>Hyphomicrobiales</taxon>
        <taxon>Nitrobacteraceae</taxon>
        <taxon>Undibacter</taxon>
    </lineage>
</organism>
<dbReference type="RefSeq" id="WP_115515737.1">
    <property type="nucleotide sequence ID" value="NZ_QRGO01000001.1"/>
</dbReference>
<evidence type="ECO:0000256" key="4">
    <source>
        <dbReference type="ARBA" id="ARBA00023125"/>
    </source>
</evidence>
<name>A0A371B8F8_9BRAD</name>
<dbReference type="SUPFAM" id="SSF46785">
    <property type="entry name" value="Winged helix' DNA-binding domain"/>
    <property type="match status" value="1"/>
</dbReference>
<evidence type="ECO:0000256" key="2">
    <source>
        <dbReference type="ARBA" id="ARBA00009437"/>
    </source>
</evidence>
<comment type="function">
    <text evidence="1">NodD regulates the expression of the nodABCFE genes which encode other nodulation proteins. NodD is also a negative regulator of its own expression. Binds flavonoids as inducers.</text>
</comment>
<comment type="caution">
    <text evidence="7">The sequence shown here is derived from an EMBL/GenBank/DDBJ whole genome shotgun (WGS) entry which is preliminary data.</text>
</comment>
<keyword evidence="8" id="KW-1185">Reference proteome</keyword>
<dbReference type="GO" id="GO:0003700">
    <property type="term" value="F:DNA-binding transcription factor activity"/>
    <property type="evidence" value="ECO:0007669"/>
    <property type="project" value="InterPro"/>
</dbReference>
<dbReference type="InterPro" id="IPR036388">
    <property type="entry name" value="WH-like_DNA-bd_sf"/>
</dbReference>
<comment type="similarity">
    <text evidence="2">Belongs to the LysR transcriptional regulatory family.</text>
</comment>
<dbReference type="Pfam" id="PF03466">
    <property type="entry name" value="LysR_substrate"/>
    <property type="match status" value="1"/>
</dbReference>
<dbReference type="PROSITE" id="PS50931">
    <property type="entry name" value="HTH_LYSR"/>
    <property type="match status" value="1"/>
</dbReference>
<dbReference type="GO" id="GO:0003677">
    <property type="term" value="F:DNA binding"/>
    <property type="evidence" value="ECO:0007669"/>
    <property type="project" value="UniProtKB-KW"/>
</dbReference>
<keyword evidence="4" id="KW-0238">DNA-binding</keyword>
<dbReference type="AlphaFoldDB" id="A0A371B8F8"/>
<dbReference type="SUPFAM" id="SSF53850">
    <property type="entry name" value="Periplasmic binding protein-like II"/>
    <property type="match status" value="1"/>
</dbReference>
<accession>A0A371B8F8</accession>
<evidence type="ECO:0000256" key="1">
    <source>
        <dbReference type="ARBA" id="ARBA00003502"/>
    </source>
</evidence>
<keyword evidence="3" id="KW-0805">Transcription regulation</keyword>
<evidence type="ECO:0000313" key="7">
    <source>
        <dbReference type="EMBL" id="RDV03713.1"/>
    </source>
</evidence>
<protein>
    <submittedName>
        <fullName evidence="7">LysR family transcriptional regulator</fullName>
    </submittedName>
</protein>
<dbReference type="PRINTS" id="PR00039">
    <property type="entry name" value="HTHLYSR"/>
</dbReference>
<evidence type="ECO:0000256" key="3">
    <source>
        <dbReference type="ARBA" id="ARBA00023015"/>
    </source>
</evidence>
<feature type="domain" description="HTH lysR-type" evidence="6">
    <location>
        <begin position="4"/>
        <end position="61"/>
    </location>
</feature>
<evidence type="ECO:0000259" key="6">
    <source>
        <dbReference type="PROSITE" id="PS50931"/>
    </source>
</evidence>
<evidence type="ECO:0000256" key="5">
    <source>
        <dbReference type="ARBA" id="ARBA00023163"/>
    </source>
</evidence>
<dbReference type="InterPro" id="IPR005119">
    <property type="entry name" value="LysR_subst-bd"/>
</dbReference>
<proteinExistence type="inferred from homology"/>
<dbReference type="PANTHER" id="PTHR30579:SF7">
    <property type="entry name" value="HTH-TYPE TRANSCRIPTIONAL REGULATOR LRHA-RELATED"/>
    <property type="match status" value="1"/>
</dbReference>
<reference evidence="8" key="1">
    <citation type="submission" date="2018-08" db="EMBL/GenBank/DDBJ databases">
        <authorList>
            <person name="Kim S.-J."/>
            <person name="Jung G.-Y."/>
        </authorList>
    </citation>
    <scope>NUCLEOTIDE SEQUENCE [LARGE SCALE GENOMIC DNA]</scope>
    <source>
        <strain evidence="8">GY_H</strain>
    </source>
</reference>
<dbReference type="PANTHER" id="PTHR30579">
    <property type="entry name" value="TRANSCRIPTIONAL REGULATOR"/>
    <property type="match status" value="1"/>
</dbReference>
<dbReference type="Gene3D" id="3.40.190.10">
    <property type="entry name" value="Periplasmic binding protein-like II"/>
    <property type="match status" value="2"/>
</dbReference>
<dbReference type="Gene3D" id="1.10.10.10">
    <property type="entry name" value="Winged helix-like DNA-binding domain superfamily/Winged helix DNA-binding domain"/>
    <property type="match status" value="1"/>
</dbReference>
<dbReference type="Pfam" id="PF00126">
    <property type="entry name" value="HTH_1"/>
    <property type="match status" value="1"/>
</dbReference>
<sequence>MTNIPTDLLRTFVAVVDNRSFTKAANSLGVTQPAVSAQIKRLQSLLGDDIFDRTVQGVSLTSHGEIVVSYARRLLSINDQIVHLGGGRRPELVIRIGTSSDYTLMLLPDILATFRARFPAVRFHISAGFTEPLMRQLRDGEIDLFVGLSTGEPRDAHEVWAAPLVWVRGPNIRLDPGDPVPLISSGEPSVYHRAAASALRAAGLGWEEVFVGPVMASLSGAVAAGLGVMPITRRRAIDDGMIIGDDLPLPALSHAYGGIFVREGGAREIYEQLADDIAARMGRRMPAMPGGVAGLFANKDTAA</sequence>
<dbReference type="InterPro" id="IPR000847">
    <property type="entry name" value="LysR_HTH_N"/>
</dbReference>